<dbReference type="Pfam" id="PF14610">
    <property type="entry name" value="Psg1"/>
    <property type="match status" value="1"/>
</dbReference>
<sequence>MVTNLTPHLAGGAGNPGDEKKSFKKVPLDGISIFIPPSSTSTKSAAALVDMRAILSIAFGLSAAAAAAAVNVPRDGDNDDRLPQAPWVTVNDEGNPVTTLTPAVSSVSGTPSPVDAAPHDLTASLYTVTNYGHVYTSTGLPPNPTATNAKTNEGSFSRCFNQRGAYAPFCRPTHNSTIYTGRTYYAHEAKKKKKSPGTPTGTTPRCRPLSPSASTTTTTRMAKSPTTTSPPRATPCRGASCPCPSSGTPSATPRPPPTTPSSCP</sequence>
<evidence type="ECO:0000313" key="2">
    <source>
        <dbReference type="EMBL" id="GAO13452.1"/>
    </source>
</evidence>
<dbReference type="Proteomes" id="UP000054053">
    <property type="component" value="Unassembled WGS sequence"/>
</dbReference>
<reference evidence="3" key="1">
    <citation type="journal article" date="2016" name="Genome Announc.">
        <title>Genome sequence of Ustilaginoidea virens IPU010, a rice pathogenic fungus causing false smut.</title>
        <authorList>
            <person name="Kumagai T."/>
            <person name="Ishii T."/>
            <person name="Terai G."/>
            <person name="Umemura M."/>
            <person name="Machida M."/>
            <person name="Asai K."/>
        </authorList>
    </citation>
    <scope>NUCLEOTIDE SEQUENCE [LARGE SCALE GENOMIC DNA]</scope>
    <source>
        <strain evidence="3">IPU010</strain>
    </source>
</reference>
<evidence type="ECO:0000313" key="3">
    <source>
        <dbReference type="Proteomes" id="UP000054053"/>
    </source>
</evidence>
<feature type="compositionally biased region" description="Low complexity" evidence="1">
    <location>
        <begin position="196"/>
        <end position="235"/>
    </location>
</feature>
<comment type="caution">
    <text evidence="2">The sequence shown here is derived from an EMBL/GenBank/DDBJ whole genome shotgun (WGS) entry which is preliminary data.</text>
</comment>
<protein>
    <submittedName>
        <fullName evidence="2">Uncharacterized protein</fullName>
    </submittedName>
</protein>
<feature type="compositionally biased region" description="Pro residues" evidence="1">
    <location>
        <begin position="252"/>
        <end position="264"/>
    </location>
</feature>
<dbReference type="AlphaFoldDB" id="A0A1B5KRP0"/>
<evidence type="ECO:0000256" key="1">
    <source>
        <dbReference type="SAM" id="MobiDB-lite"/>
    </source>
</evidence>
<feature type="region of interest" description="Disordered" evidence="1">
    <location>
        <begin position="1"/>
        <end position="22"/>
    </location>
</feature>
<accession>A0A1B5KRP0</accession>
<name>A0A1B5KRP0_USTVR</name>
<organism evidence="2 3">
    <name type="scientific">Ustilaginoidea virens</name>
    <name type="common">Rice false smut fungus</name>
    <name type="synonym">Villosiclava virens</name>
    <dbReference type="NCBI Taxonomy" id="1159556"/>
    <lineage>
        <taxon>Eukaryota</taxon>
        <taxon>Fungi</taxon>
        <taxon>Dikarya</taxon>
        <taxon>Ascomycota</taxon>
        <taxon>Pezizomycotina</taxon>
        <taxon>Sordariomycetes</taxon>
        <taxon>Hypocreomycetidae</taxon>
        <taxon>Hypocreales</taxon>
        <taxon>Clavicipitaceae</taxon>
        <taxon>Ustilaginoidea</taxon>
    </lineage>
</organism>
<dbReference type="EMBL" id="BBTG02000006">
    <property type="protein sequence ID" value="GAO13452.1"/>
    <property type="molecule type" value="Genomic_DNA"/>
</dbReference>
<gene>
    <name evidence="2" type="ORF">UVI_02016610</name>
</gene>
<feature type="region of interest" description="Disordered" evidence="1">
    <location>
        <begin position="188"/>
        <end position="264"/>
    </location>
</feature>
<proteinExistence type="predicted"/>
<dbReference type="InterPro" id="IPR028000">
    <property type="entry name" value="Pma1"/>
</dbReference>